<feature type="compositionally biased region" description="Basic and acidic residues" evidence="1">
    <location>
        <begin position="81"/>
        <end position="92"/>
    </location>
</feature>
<gene>
    <name evidence="2" type="ORF">TbgDal_XI14020</name>
</gene>
<evidence type="ECO:0000313" key="3">
    <source>
        <dbReference type="Proteomes" id="UP000002316"/>
    </source>
</evidence>
<feature type="compositionally biased region" description="Basic and acidic residues" evidence="1">
    <location>
        <begin position="57"/>
        <end position="71"/>
    </location>
</feature>
<proteinExistence type="predicted"/>
<feature type="compositionally biased region" description="Acidic residues" evidence="1">
    <location>
        <begin position="31"/>
        <end position="42"/>
    </location>
</feature>
<dbReference type="EMBL" id="FN554974">
    <property type="protein sequence ID" value="CBH18283.1"/>
    <property type="molecule type" value="Genomic_DNA"/>
</dbReference>
<feature type="compositionally biased region" description="Basic and acidic residues" evidence="1">
    <location>
        <begin position="441"/>
        <end position="450"/>
    </location>
</feature>
<dbReference type="Proteomes" id="UP000002316">
    <property type="component" value="Chromosome 11"/>
</dbReference>
<dbReference type="VEuPathDB" id="TriTrypDB:Tbg972.11.14020"/>
<protein>
    <submittedName>
        <fullName evidence="2">T. brucei spp.-specific protein</fullName>
    </submittedName>
</protein>
<feature type="region of interest" description="Disordered" evidence="1">
    <location>
        <begin position="591"/>
        <end position="631"/>
    </location>
</feature>
<organism evidence="2 3">
    <name type="scientific">Trypanosoma brucei gambiense (strain MHOM/CI/86/DAL972)</name>
    <dbReference type="NCBI Taxonomy" id="679716"/>
    <lineage>
        <taxon>Eukaryota</taxon>
        <taxon>Discoba</taxon>
        <taxon>Euglenozoa</taxon>
        <taxon>Kinetoplastea</taxon>
        <taxon>Metakinetoplastina</taxon>
        <taxon>Trypanosomatida</taxon>
        <taxon>Trypanosomatidae</taxon>
        <taxon>Trypanosoma</taxon>
    </lineage>
</organism>
<dbReference type="KEGG" id="tbg:TbgDal_XI14020"/>
<feature type="compositionally biased region" description="Basic and acidic residues" evidence="1">
    <location>
        <begin position="140"/>
        <end position="155"/>
    </location>
</feature>
<feature type="region of interest" description="Disordered" evidence="1">
    <location>
        <begin position="1"/>
        <end position="182"/>
    </location>
</feature>
<evidence type="ECO:0000256" key="1">
    <source>
        <dbReference type="SAM" id="MobiDB-lite"/>
    </source>
</evidence>
<sequence length="784" mass="83736">MDVEESEQGVNPLCDWVAEPPAREQEKEQAEGAEEIGPEELDECHGGNIDGTVEEVVPEKESVGPGKHESSYIEEQPSHGAAEHHEAAEHRVTAAACEDEGMPSLAVPEPPKTPTMTTSARNRRSRTNVGMPPIAAAKPRAQEGKNDGGKADKCSGGRSARGRLIPKQPARNTSARQGKPPLLSPRWVKERETQYRIVYGKPQHRYRVKRNVCQHHPAACGGTQSGLAEDDAALSFSGHIHNVEKQLHKYLCSFNTQCEECTEAGPLSSYKTVYGTKKASTLKAKCGESQPPFILGDSPRVSNDPLWSVNRQLSEYTNRQRLSDRGNPMANTEHDRSSSRGVPSDGGCTWRTKSPSTMSQPQQLEYETRDELQHCARLFLDRFGGSSERRDLGYSYRCILLGKQKQQWLSGSTKGLPGVRWATKKDSSPPRPPFRHRAHDRRVFQNDKVRTNASTSARSKGGRTGETSAQKQATSPHHPAADTTTYVREDWVAERGAAITLEASKSDVEILRGGPEVREAGTELFPCEGAVEEPAGCYKVEGEELMGRPDAVGVELVSGSETDRGGMESRTETVGAALVSRTETDCEELGSHGVIELVQPSGETDIDGGEPEGHSKVASEGLASQAGADGEELGSHDVIELVQPSGEADIDGGEPEGHSKVASEGLASQAGADGEELGSHDVIELVQPSGEADIDGGEPEGHSKVASEGLASQAGADGEELGSHDVIELVQPSGEADIDGGEPEGHSKVASEGLASQAGADGEELGSHDVIELVQPSGEADNGC</sequence>
<feature type="compositionally biased region" description="Polar residues" evidence="1">
    <location>
        <begin position="465"/>
        <end position="475"/>
    </location>
</feature>
<feature type="region of interest" description="Disordered" evidence="1">
    <location>
        <begin position="410"/>
        <end position="484"/>
    </location>
</feature>
<name>D0A9D2_TRYB9</name>
<dbReference type="AlphaFoldDB" id="D0A9D2"/>
<feature type="compositionally biased region" description="Basic and acidic residues" evidence="1">
    <location>
        <begin position="21"/>
        <end position="30"/>
    </location>
</feature>
<reference evidence="3" key="1">
    <citation type="journal article" date="2010" name="PLoS Negl. Trop. Dis.">
        <title>The genome sequence of Trypanosoma brucei gambiense, causative agent of chronic human african trypanosomiasis.</title>
        <authorList>
            <person name="Jackson A.P."/>
            <person name="Sanders M."/>
            <person name="Berry A."/>
            <person name="McQuillan J."/>
            <person name="Aslett M.A."/>
            <person name="Quail M.A."/>
            <person name="Chukualim B."/>
            <person name="Capewell P."/>
            <person name="MacLeod A."/>
            <person name="Melville S.E."/>
            <person name="Gibson W."/>
            <person name="Barry J.D."/>
            <person name="Berriman M."/>
            <person name="Hertz-Fowler C."/>
        </authorList>
    </citation>
    <scope>NUCLEOTIDE SEQUENCE [LARGE SCALE GENOMIC DNA]</scope>
    <source>
        <strain evidence="3">MHOM/CI/86/DAL972</strain>
    </source>
</reference>
<dbReference type="RefSeq" id="XP_011780547.1">
    <property type="nucleotide sequence ID" value="XM_011782245.1"/>
</dbReference>
<feature type="region of interest" description="Disordered" evidence="1">
    <location>
        <begin position="646"/>
        <end position="764"/>
    </location>
</feature>
<dbReference type="GeneID" id="23866579"/>
<feature type="compositionally biased region" description="Polar residues" evidence="1">
    <location>
        <begin position="351"/>
        <end position="363"/>
    </location>
</feature>
<evidence type="ECO:0000313" key="2">
    <source>
        <dbReference type="EMBL" id="CBH18283.1"/>
    </source>
</evidence>
<feature type="region of interest" description="Disordered" evidence="1">
    <location>
        <begin position="317"/>
        <end position="363"/>
    </location>
</feature>
<accession>D0A9D2</accession>